<name>S5S098_9ACTN</name>
<dbReference type="GO" id="GO:0044550">
    <property type="term" value="P:secondary metabolite biosynthetic process"/>
    <property type="evidence" value="ECO:0007669"/>
    <property type="project" value="TreeGrafter"/>
</dbReference>
<evidence type="ECO:0000313" key="2">
    <source>
        <dbReference type="EMBL" id="AGS13650.1"/>
    </source>
</evidence>
<dbReference type="PANTHER" id="PTHR45527">
    <property type="entry name" value="NONRIBOSOMAL PEPTIDE SYNTHETASE"/>
    <property type="match status" value="1"/>
</dbReference>
<feature type="non-terminal residue" evidence="2">
    <location>
        <position position="218"/>
    </location>
</feature>
<dbReference type="Gene3D" id="2.30.38.10">
    <property type="entry name" value="Luciferase, Domain 3"/>
    <property type="match status" value="1"/>
</dbReference>
<protein>
    <submittedName>
        <fullName evidence="2">NRPS A domain protein</fullName>
    </submittedName>
</protein>
<feature type="non-terminal residue" evidence="2">
    <location>
        <position position="1"/>
    </location>
</feature>
<dbReference type="GO" id="GO:0005737">
    <property type="term" value="C:cytoplasm"/>
    <property type="evidence" value="ECO:0007669"/>
    <property type="project" value="TreeGrafter"/>
</dbReference>
<feature type="domain" description="AMP-dependent synthetase/ligase" evidence="1">
    <location>
        <begin position="15"/>
        <end position="188"/>
    </location>
</feature>
<sequence length="218" mass="23529">ATWRAEYGLATSPGVHLQMAGVSFDVFTGDLVRALCSGGRLVLIGRDLLLNTARLHETMTAEAVDCAEFVPAVVRSLMTHCEEGGHRLDFMRLLIVGSDVWKVAEYERLCRLCGPRTRVINSYGLTEAAVDSACFEGPTDGLDPHQTVPIGRPLPNCSLHILDEHREPVPPGVTGELWVGGAGLAIDYAGDPGQTADRFVTLPLGRGPGATPERHYRT</sequence>
<evidence type="ECO:0000259" key="1">
    <source>
        <dbReference type="Pfam" id="PF00501"/>
    </source>
</evidence>
<dbReference type="GO" id="GO:0031177">
    <property type="term" value="F:phosphopantetheine binding"/>
    <property type="evidence" value="ECO:0007669"/>
    <property type="project" value="TreeGrafter"/>
</dbReference>
<dbReference type="EMBL" id="KC876493">
    <property type="protein sequence ID" value="AGS13650.1"/>
    <property type="molecule type" value="Genomic_DNA"/>
</dbReference>
<accession>S5S098</accession>
<dbReference type="Gene3D" id="3.40.50.980">
    <property type="match status" value="1"/>
</dbReference>
<dbReference type="Pfam" id="PF00501">
    <property type="entry name" value="AMP-binding"/>
    <property type="match status" value="1"/>
</dbReference>
<dbReference type="SUPFAM" id="SSF56801">
    <property type="entry name" value="Acetyl-CoA synthetase-like"/>
    <property type="match status" value="1"/>
</dbReference>
<dbReference type="GO" id="GO:0043041">
    <property type="term" value="P:amino acid activation for nonribosomal peptide biosynthetic process"/>
    <property type="evidence" value="ECO:0007669"/>
    <property type="project" value="TreeGrafter"/>
</dbReference>
<reference evidence="2" key="1">
    <citation type="submission" date="2013-04" db="EMBL/GenBank/DDBJ databases">
        <title>Investigation of NRPS A domains in terrestrial Streptomyces strains.</title>
        <authorList>
            <person name="Ince Yilmaz E."/>
        </authorList>
    </citation>
    <scope>NUCLEOTIDE SEQUENCE</scope>
    <source>
        <strain evidence="2">AS31</strain>
    </source>
</reference>
<dbReference type="InterPro" id="IPR000873">
    <property type="entry name" value="AMP-dep_synth/lig_dom"/>
</dbReference>
<proteinExistence type="predicted"/>
<organism evidence="2">
    <name type="scientific">Streptomyces sp. AS31</name>
    <dbReference type="NCBI Taxonomy" id="435989"/>
    <lineage>
        <taxon>Bacteria</taxon>
        <taxon>Bacillati</taxon>
        <taxon>Actinomycetota</taxon>
        <taxon>Actinomycetes</taxon>
        <taxon>Kitasatosporales</taxon>
        <taxon>Streptomycetaceae</taxon>
        <taxon>Streptomyces</taxon>
    </lineage>
</organism>
<dbReference type="AlphaFoldDB" id="S5S098"/>
<dbReference type="PANTHER" id="PTHR45527:SF1">
    <property type="entry name" value="FATTY ACID SYNTHASE"/>
    <property type="match status" value="1"/>
</dbReference>